<dbReference type="GO" id="GO:0042802">
    <property type="term" value="F:identical protein binding"/>
    <property type="evidence" value="ECO:0007669"/>
    <property type="project" value="TreeGrafter"/>
</dbReference>
<keyword evidence="6" id="KW-0021">Allosteric enzyme</keyword>
<dbReference type="GO" id="GO:0061621">
    <property type="term" value="P:canonical glycolysis"/>
    <property type="evidence" value="ECO:0007669"/>
    <property type="project" value="TreeGrafter"/>
</dbReference>
<dbReference type="EC" id="2.7.1.11" evidence="4 15"/>
<comment type="pathway">
    <text evidence="3 15">Carbohydrate degradation; glycolysis; D-glyceraldehyde 3-phosphate and glycerone phosphate from D-glucose: step 3/4.</text>
</comment>
<dbReference type="InterPro" id="IPR009161">
    <property type="entry name" value="6-Pfructokinase_euk"/>
</dbReference>
<evidence type="ECO:0000256" key="6">
    <source>
        <dbReference type="ARBA" id="ARBA00022533"/>
    </source>
</evidence>
<evidence type="ECO:0000256" key="14">
    <source>
        <dbReference type="ARBA" id="ARBA00048070"/>
    </source>
</evidence>
<evidence type="ECO:0000256" key="8">
    <source>
        <dbReference type="ARBA" id="ARBA00022723"/>
    </source>
</evidence>
<proteinExistence type="inferred from homology"/>
<dbReference type="Gene3D" id="3.40.50.450">
    <property type="match status" value="3"/>
</dbReference>
<dbReference type="GO" id="GO:0070095">
    <property type="term" value="F:fructose-6-phosphate binding"/>
    <property type="evidence" value="ECO:0007669"/>
    <property type="project" value="TreeGrafter"/>
</dbReference>
<dbReference type="InterPro" id="IPR035966">
    <property type="entry name" value="PKF_sf"/>
</dbReference>
<keyword evidence="12" id="KW-0460">Magnesium</keyword>
<keyword evidence="11 15" id="KW-0067">ATP-binding</keyword>
<dbReference type="OrthoDB" id="537915at2759"/>
<comment type="caution">
    <text evidence="17">The sequence shown here is derived from an EMBL/GenBank/DDBJ whole genome shotgun (WGS) entry which is preliminary data.</text>
</comment>
<dbReference type="Pfam" id="PF00365">
    <property type="entry name" value="PFK"/>
    <property type="match status" value="2"/>
</dbReference>
<dbReference type="FunFam" id="3.40.50.460:FF:000008">
    <property type="entry name" value="ATP-dependent 6-phosphofructokinase"/>
    <property type="match status" value="1"/>
</dbReference>
<evidence type="ECO:0000256" key="15">
    <source>
        <dbReference type="PIRNR" id="PIRNR000533"/>
    </source>
</evidence>
<keyword evidence="18" id="KW-1185">Reference proteome</keyword>
<dbReference type="GO" id="GO:0016208">
    <property type="term" value="F:AMP binding"/>
    <property type="evidence" value="ECO:0007669"/>
    <property type="project" value="TreeGrafter"/>
</dbReference>
<evidence type="ECO:0000256" key="13">
    <source>
        <dbReference type="ARBA" id="ARBA00023152"/>
    </source>
</evidence>
<dbReference type="InterPro" id="IPR015912">
    <property type="entry name" value="Phosphofructokinase_CS"/>
</dbReference>
<feature type="domain" description="Phosphofructokinase" evidence="16">
    <location>
        <begin position="17"/>
        <end position="265"/>
    </location>
</feature>
<keyword evidence="5" id="KW-0963">Cytoplasm</keyword>
<evidence type="ECO:0000313" key="18">
    <source>
        <dbReference type="Proteomes" id="UP000192247"/>
    </source>
</evidence>
<dbReference type="STRING" id="418985.A0A1V9XX00"/>
<evidence type="ECO:0000256" key="2">
    <source>
        <dbReference type="ARBA" id="ARBA00004496"/>
    </source>
</evidence>
<dbReference type="GO" id="GO:0048029">
    <property type="term" value="F:monosaccharide binding"/>
    <property type="evidence" value="ECO:0007669"/>
    <property type="project" value="TreeGrafter"/>
</dbReference>
<keyword evidence="8" id="KW-0479">Metal-binding</keyword>
<dbReference type="SUPFAM" id="SSF53784">
    <property type="entry name" value="Phosphofructokinase"/>
    <property type="match status" value="2"/>
</dbReference>
<dbReference type="PANTHER" id="PTHR13697:SF4">
    <property type="entry name" value="ATP-DEPENDENT 6-PHOSPHOFRUCTOKINASE"/>
    <property type="match status" value="1"/>
</dbReference>
<dbReference type="PANTHER" id="PTHR13697">
    <property type="entry name" value="PHOSPHOFRUCTOKINASE"/>
    <property type="match status" value="1"/>
</dbReference>
<comment type="cofactor">
    <cofactor evidence="1">
        <name>Mg(2+)</name>
        <dbReference type="ChEBI" id="CHEBI:18420"/>
    </cofactor>
</comment>
<evidence type="ECO:0000256" key="11">
    <source>
        <dbReference type="ARBA" id="ARBA00022840"/>
    </source>
</evidence>
<reference evidence="17 18" key="1">
    <citation type="journal article" date="2017" name="Gigascience">
        <title>Draft genome of the honey bee ectoparasitic mite, Tropilaelaps mercedesae, is shaped by the parasitic life history.</title>
        <authorList>
            <person name="Dong X."/>
            <person name="Armstrong S.D."/>
            <person name="Xia D."/>
            <person name="Makepeace B.L."/>
            <person name="Darby A.C."/>
            <person name="Kadowaki T."/>
        </authorList>
    </citation>
    <scope>NUCLEOTIDE SEQUENCE [LARGE SCALE GENOMIC DNA]</scope>
    <source>
        <strain evidence="17">Wuxi-XJTLU</strain>
    </source>
</reference>
<dbReference type="GO" id="GO:0030388">
    <property type="term" value="P:fructose 1,6-bisphosphate metabolic process"/>
    <property type="evidence" value="ECO:0007669"/>
    <property type="project" value="TreeGrafter"/>
</dbReference>
<dbReference type="AlphaFoldDB" id="A0A1V9XX00"/>
<dbReference type="PIRSF" id="PIRSF000533">
    <property type="entry name" value="ATP_PFK_euk"/>
    <property type="match status" value="1"/>
</dbReference>
<evidence type="ECO:0000259" key="16">
    <source>
        <dbReference type="Pfam" id="PF00365"/>
    </source>
</evidence>
<dbReference type="Gene3D" id="3.40.50.460">
    <property type="entry name" value="Phosphofructokinase domain"/>
    <property type="match status" value="1"/>
</dbReference>
<accession>A0A1V9XX00</accession>
<dbReference type="FunFam" id="3.40.50.460:FF:000002">
    <property type="entry name" value="ATP-dependent 6-phosphofructokinase"/>
    <property type="match status" value="1"/>
</dbReference>
<gene>
    <name evidence="17" type="ORF">BIW11_06724</name>
</gene>
<organism evidence="17 18">
    <name type="scientific">Tropilaelaps mercedesae</name>
    <dbReference type="NCBI Taxonomy" id="418985"/>
    <lineage>
        <taxon>Eukaryota</taxon>
        <taxon>Metazoa</taxon>
        <taxon>Ecdysozoa</taxon>
        <taxon>Arthropoda</taxon>
        <taxon>Chelicerata</taxon>
        <taxon>Arachnida</taxon>
        <taxon>Acari</taxon>
        <taxon>Parasitiformes</taxon>
        <taxon>Mesostigmata</taxon>
        <taxon>Gamasina</taxon>
        <taxon>Dermanyssoidea</taxon>
        <taxon>Laelapidae</taxon>
        <taxon>Tropilaelaps</taxon>
    </lineage>
</organism>
<dbReference type="GO" id="GO:0005524">
    <property type="term" value="F:ATP binding"/>
    <property type="evidence" value="ECO:0007669"/>
    <property type="project" value="UniProtKB-KW"/>
</dbReference>
<evidence type="ECO:0000256" key="10">
    <source>
        <dbReference type="ARBA" id="ARBA00022777"/>
    </source>
</evidence>
<dbReference type="InterPro" id="IPR022953">
    <property type="entry name" value="ATP_PFK"/>
</dbReference>
<evidence type="ECO:0000256" key="1">
    <source>
        <dbReference type="ARBA" id="ARBA00001946"/>
    </source>
</evidence>
<feature type="domain" description="Phosphofructokinase" evidence="16">
    <location>
        <begin position="347"/>
        <end position="632"/>
    </location>
</feature>
<dbReference type="GO" id="GO:0005945">
    <property type="term" value="C:6-phosphofructokinase complex"/>
    <property type="evidence" value="ECO:0007669"/>
    <property type="project" value="TreeGrafter"/>
</dbReference>
<evidence type="ECO:0000256" key="3">
    <source>
        <dbReference type="ARBA" id="ARBA00004679"/>
    </source>
</evidence>
<evidence type="ECO:0000256" key="4">
    <source>
        <dbReference type="ARBA" id="ARBA00012055"/>
    </source>
</evidence>
<keyword evidence="7 15" id="KW-0808">Transferase</keyword>
<evidence type="ECO:0000256" key="12">
    <source>
        <dbReference type="ARBA" id="ARBA00022842"/>
    </source>
</evidence>
<evidence type="ECO:0000313" key="17">
    <source>
        <dbReference type="EMBL" id="OQR77962.1"/>
    </source>
</evidence>
<name>A0A1V9XX00_9ACAR</name>
<protein>
    <recommendedName>
        <fullName evidence="4 15">6-phosphofructokinase</fullName>
        <ecNumber evidence="4 15">2.7.1.11</ecNumber>
    </recommendedName>
    <alternativeName>
        <fullName evidence="15">Phosphohexokinase</fullName>
    </alternativeName>
</protein>
<evidence type="ECO:0000256" key="9">
    <source>
        <dbReference type="ARBA" id="ARBA00022741"/>
    </source>
</evidence>
<keyword evidence="9 15" id="KW-0547">Nucleotide-binding</keyword>
<evidence type="ECO:0000256" key="7">
    <source>
        <dbReference type="ARBA" id="ARBA00022679"/>
    </source>
</evidence>
<keyword evidence="13 15" id="KW-0324">Glycolysis</keyword>
<comment type="subcellular location">
    <subcellularLocation>
        <location evidence="2">Cytoplasm</location>
    </subcellularLocation>
</comment>
<dbReference type="PROSITE" id="PS00433">
    <property type="entry name" value="PHOSPHOFRUCTOKINASE"/>
    <property type="match status" value="1"/>
</dbReference>
<dbReference type="GO" id="GO:0006002">
    <property type="term" value="P:fructose 6-phosphate metabolic process"/>
    <property type="evidence" value="ECO:0007669"/>
    <property type="project" value="InterPro"/>
</dbReference>
<dbReference type="GO" id="GO:0003872">
    <property type="term" value="F:6-phosphofructokinase activity"/>
    <property type="evidence" value="ECO:0007669"/>
    <property type="project" value="UniProtKB-EC"/>
</dbReference>
<sequence>MNTRKGLTAGAHRGKVIGVFTSGGDSQGMNAAVRAVVRMGLYLGARVFFIREGYQGMVDGGNMIEEASWVSVSGIIHKGGTIIGSARCSDFRERHGRLQAALNLIKHGITNLVVIGGDGSLTGADLFRQEWASILDELLNSGKITENERSKYSHLNIVGMVGSIDNDFCGTDMTIGTDSALHRILEAVDAIVTTASSHQRTFILEVMGRHCGYLALVAALASEADFVFIPEWPPEGNWQEILCKKLSQERESGQRLNIIIVAAVMALFEATPNSEAYVVSLAGNQAVRVPLMQCVQKTKEVGTCMANKDWQNAVKLRGTSFERNLLTYKMLTRLKPPKLVEDKQGFRLGVMHVGAPCCGMNAAVRSFVRNCLFRGDTVLAIHEGIEGLLEENIKEMSWQDVTGWVGQGGAFLGTKRTLPDKQMNRVVAVIKKFNIQGLLIVGGFEGYQCVQQMAESRSQYAELRIPMCVVPATISNNVPGTDFSLGADTALNEITEICDRIRQSAQGTKRRVFVVETMGGYCGYLATLAGLAGGADAAYIYEERFGIKDLMNDVIHMQAKMSEGVSRGLILRNENANENYSTDFIFRLYSEEGKNIFTTRQNILGHMQQGGSPSPFDRNFGTKMASKAANFLIEALGKGPEFCKMPDSAVLLGLVQRQYKFTPIQELQEHTDFKTRLPKEQWWLCLRPLLYTLATSIKYLEKSADERKRAALCVSQSIAEDIAEALCDEST</sequence>
<dbReference type="FunFam" id="3.40.50.450:FF:000043">
    <property type="entry name" value="ATP-dependent 6-phosphofructokinase, platelet type"/>
    <property type="match status" value="1"/>
</dbReference>
<comment type="similarity">
    <text evidence="15">Belongs to the phosphofructokinase type A (PFKA) family. ATP-dependent PFK group I subfamily. Eukaryotic two domain clade "E" sub-subfamily.</text>
</comment>
<dbReference type="Proteomes" id="UP000192247">
    <property type="component" value="Unassembled WGS sequence"/>
</dbReference>
<dbReference type="EMBL" id="MNPL01002813">
    <property type="protein sequence ID" value="OQR77962.1"/>
    <property type="molecule type" value="Genomic_DNA"/>
</dbReference>
<comment type="catalytic activity">
    <reaction evidence="14 15">
        <text>beta-D-fructose 6-phosphate + ATP = beta-D-fructose 1,6-bisphosphate + ADP + H(+)</text>
        <dbReference type="Rhea" id="RHEA:16109"/>
        <dbReference type="ChEBI" id="CHEBI:15378"/>
        <dbReference type="ChEBI" id="CHEBI:30616"/>
        <dbReference type="ChEBI" id="CHEBI:32966"/>
        <dbReference type="ChEBI" id="CHEBI:57634"/>
        <dbReference type="ChEBI" id="CHEBI:456216"/>
        <dbReference type="EC" id="2.7.1.11"/>
    </reaction>
</comment>
<dbReference type="InParanoid" id="A0A1V9XX00"/>
<dbReference type="FunCoup" id="A0A1V9XX00">
    <property type="interactions" value="653"/>
</dbReference>
<dbReference type="PRINTS" id="PR00476">
    <property type="entry name" value="PHFRCTKINASE"/>
</dbReference>
<dbReference type="InterPro" id="IPR000023">
    <property type="entry name" value="Phosphofructokinase_dom"/>
</dbReference>
<dbReference type="GO" id="GO:0046872">
    <property type="term" value="F:metal ion binding"/>
    <property type="evidence" value="ECO:0007669"/>
    <property type="project" value="UniProtKB-KW"/>
</dbReference>
<evidence type="ECO:0000256" key="5">
    <source>
        <dbReference type="ARBA" id="ARBA00022490"/>
    </source>
</evidence>
<dbReference type="UniPathway" id="UPA00109">
    <property type="reaction ID" value="UER00182"/>
</dbReference>
<keyword evidence="10 15" id="KW-0418">Kinase</keyword>